<dbReference type="EMBL" id="JAWZYT010005140">
    <property type="protein sequence ID" value="KAK4291466.1"/>
    <property type="molecule type" value="Genomic_DNA"/>
</dbReference>
<organism evidence="2 3">
    <name type="scientific">Petrolisthes manimaculis</name>
    <dbReference type="NCBI Taxonomy" id="1843537"/>
    <lineage>
        <taxon>Eukaryota</taxon>
        <taxon>Metazoa</taxon>
        <taxon>Ecdysozoa</taxon>
        <taxon>Arthropoda</taxon>
        <taxon>Crustacea</taxon>
        <taxon>Multicrustacea</taxon>
        <taxon>Malacostraca</taxon>
        <taxon>Eumalacostraca</taxon>
        <taxon>Eucarida</taxon>
        <taxon>Decapoda</taxon>
        <taxon>Pleocyemata</taxon>
        <taxon>Anomura</taxon>
        <taxon>Galatheoidea</taxon>
        <taxon>Porcellanidae</taxon>
        <taxon>Petrolisthes</taxon>
    </lineage>
</organism>
<dbReference type="Proteomes" id="UP001292094">
    <property type="component" value="Unassembled WGS sequence"/>
</dbReference>
<dbReference type="AlphaFoldDB" id="A0AAE1NME3"/>
<reference evidence="2" key="1">
    <citation type="submission" date="2023-11" db="EMBL/GenBank/DDBJ databases">
        <title>Genome assemblies of two species of porcelain crab, Petrolisthes cinctipes and Petrolisthes manimaculis (Anomura: Porcellanidae).</title>
        <authorList>
            <person name="Angst P."/>
        </authorList>
    </citation>
    <scope>NUCLEOTIDE SEQUENCE</scope>
    <source>
        <strain evidence="2">PB745_02</strain>
        <tissue evidence="2">Gill</tissue>
    </source>
</reference>
<feature type="region of interest" description="Disordered" evidence="1">
    <location>
        <begin position="1"/>
        <end position="79"/>
    </location>
</feature>
<comment type="caution">
    <text evidence="2">The sequence shown here is derived from an EMBL/GenBank/DDBJ whole genome shotgun (WGS) entry which is preliminary data.</text>
</comment>
<evidence type="ECO:0000313" key="2">
    <source>
        <dbReference type="EMBL" id="KAK4291466.1"/>
    </source>
</evidence>
<protein>
    <submittedName>
        <fullName evidence="2">Uncharacterized protein</fullName>
    </submittedName>
</protein>
<evidence type="ECO:0000313" key="3">
    <source>
        <dbReference type="Proteomes" id="UP001292094"/>
    </source>
</evidence>
<gene>
    <name evidence="2" type="ORF">Pmani_035701</name>
</gene>
<keyword evidence="3" id="KW-1185">Reference proteome</keyword>
<feature type="compositionally biased region" description="Basic and acidic residues" evidence="1">
    <location>
        <begin position="1"/>
        <end position="36"/>
    </location>
</feature>
<sequence>MDTCKEAEAKKARRGEEKMEEANMRRKDGGSKEEKKRAKRHQGHTHGPLGGGVVRVGGGTHPSHPDTPYSKGPSPHLTD</sequence>
<proteinExistence type="predicted"/>
<evidence type="ECO:0000256" key="1">
    <source>
        <dbReference type="SAM" id="MobiDB-lite"/>
    </source>
</evidence>
<name>A0AAE1NME3_9EUCA</name>
<feature type="compositionally biased region" description="Gly residues" evidence="1">
    <location>
        <begin position="48"/>
        <end position="60"/>
    </location>
</feature>
<accession>A0AAE1NME3</accession>